<dbReference type="PANTHER" id="PTHR43806:SF11">
    <property type="entry name" value="CEREVISIN-RELATED"/>
    <property type="match status" value="1"/>
</dbReference>
<feature type="signal peptide" evidence="8">
    <location>
        <begin position="1"/>
        <end position="17"/>
    </location>
</feature>
<feature type="domain" description="Inhibitor I9" evidence="10">
    <location>
        <begin position="59"/>
        <end position="130"/>
    </location>
</feature>
<proteinExistence type="inferred from homology"/>
<dbReference type="Gene3D" id="3.40.50.200">
    <property type="entry name" value="Peptidase S8/S53 domain"/>
    <property type="match status" value="1"/>
</dbReference>
<feature type="active site" description="Charge relay system" evidence="5">
    <location>
        <position position="173"/>
    </location>
</feature>
<dbReference type="InterPro" id="IPR034193">
    <property type="entry name" value="PCSK9_ProteinaseK-like"/>
</dbReference>
<dbReference type="PANTHER" id="PTHR43806">
    <property type="entry name" value="PEPTIDASE S8"/>
    <property type="match status" value="1"/>
</dbReference>
<dbReference type="Pfam" id="PF05922">
    <property type="entry name" value="Inhibitor_I9"/>
    <property type="match status" value="1"/>
</dbReference>
<sequence>MNARLTAAVLTVTGLLAACGQQTALQAGVPDASAPTVARTAPALAPVLGQDAADTIPGQYIVVLSGGTSASTLATQSGGLVSALGLDPQGITVQYLYNQALNGFAAKLSAQNLATLRADKRVKYIQQDAMAHAVATQSNATWGIDRIDQRDRPLSGTYTYDTTASTVTAYVVDTGIRTSHSQFGGRAVWGTNALNDGNNTDCNGHGTHVAGTIGSSTYGVAKGVKLVAVKVLNCQGSGAYSAIISGINWALNNKSGPAVANLSIGGGFDQAVNDAVNNAASKGLIMAIAAGNDNKNACNYSPASAASAITVGATDSSDVRSTFSNFGNCVDIFGPGTSITSTWNSSDSATNSISGTSMATPHVAGAVALILAANPSYTNAQVTSALLNASSANKISNVGTGSPNKLLFTNPSGTTNPNPDPEPPTPTPGTTYKGSVYAGGTSYQPGNPGYFQYAGGTLKATLTGPSGTDFDLYLQKYNGSAWVDVAAAEGSTSTENITYNAASGYYRWEVYAYAGSGQYTLVENR</sequence>
<comment type="caution">
    <text evidence="11">The sequence shown here is derived from an EMBL/GenBank/DDBJ whole genome shotgun (WGS) entry which is preliminary data.</text>
</comment>
<dbReference type="GO" id="GO:0006508">
    <property type="term" value="P:proteolysis"/>
    <property type="evidence" value="ECO:0007669"/>
    <property type="project" value="UniProtKB-KW"/>
</dbReference>
<feature type="region of interest" description="Disordered" evidence="7">
    <location>
        <begin position="400"/>
        <end position="430"/>
    </location>
</feature>
<dbReference type="InterPro" id="IPR036852">
    <property type="entry name" value="Peptidase_S8/S53_dom_sf"/>
</dbReference>
<dbReference type="Proteomes" id="UP000483286">
    <property type="component" value="Unassembled WGS sequence"/>
</dbReference>
<accession>A0A7C9LKH0</accession>
<name>A0A7C9LKH0_9DEIO</name>
<evidence type="ECO:0000256" key="4">
    <source>
        <dbReference type="ARBA" id="ARBA00022825"/>
    </source>
</evidence>
<dbReference type="PROSITE" id="PS51892">
    <property type="entry name" value="SUBTILASE"/>
    <property type="match status" value="1"/>
</dbReference>
<dbReference type="SUPFAM" id="SSF52743">
    <property type="entry name" value="Subtilisin-like"/>
    <property type="match status" value="1"/>
</dbReference>
<feature type="active site" description="Charge relay system" evidence="5">
    <location>
        <position position="357"/>
    </location>
</feature>
<dbReference type="InterPro" id="IPR010259">
    <property type="entry name" value="S8pro/Inhibitor_I9"/>
</dbReference>
<keyword evidence="8" id="KW-0732">Signal</keyword>
<dbReference type="InterPro" id="IPR023828">
    <property type="entry name" value="Peptidase_S8_Ser-AS"/>
</dbReference>
<evidence type="ECO:0000256" key="6">
    <source>
        <dbReference type="RuleBase" id="RU003355"/>
    </source>
</evidence>
<dbReference type="InterPro" id="IPR000209">
    <property type="entry name" value="Peptidase_S8/S53_dom"/>
</dbReference>
<evidence type="ECO:0000256" key="5">
    <source>
        <dbReference type="PROSITE-ProRule" id="PRU01240"/>
    </source>
</evidence>
<gene>
    <name evidence="11" type="ORF">GO986_03455</name>
</gene>
<feature type="compositionally biased region" description="Polar residues" evidence="7">
    <location>
        <begin position="400"/>
        <end position="412"/>
    </location>
</feature>
<evidence type="ECO:0000313" key="12">
    <source>
        <dbReference type="Proteomes" id="UP000483286"/>
    </source>
</evidence>
<feature type="domain" description="Peptidase S8/S53" evidence="9">
    <location>
        <begin position="171"/>
        <end position="392"/>
    </location>
</feature>
<evidence type="ECO:0000256" key="2">
    <source>
        <dbReference type="ARBA" id="ARBA00022670"/>
    </source>
</evidence>
<dbReference type="GO" id="GO:0004252">
    <property type="term" value="F:serine-type endopeptidase activity"/>
    <property type="evidence" value="ECO:0007669"/>
    <property type="project" value="UniProtKB-UniRule"/>
</dbReference>
<dbReference type="InterPro" id="IPR022398">
    <property type="entry name" value="Peptidase_S8_His-AS"/>
</dbReference>
<dbReference type="PROSITE" id="PS00136">
    <property type="entry name" value="SUBTILASE_ASP"/>
    <property type="match status" value="1"/>
</dbReference>
<dbReference type="CDD" id="cd04077">
    <property type="entry name" value="Peptidases_S8_PCSK9_ProteinaseK_like"/>
    <property type="match status" value="1"/>
</dbReference>
<feature type="compositionally biased region" description="Pro residues" evidence="7">
    <location>
        <begin position="418"/>
        <end position="427"/>
    </location>
</feature>
<evidence type="ECO:0000256" key="3">
    <source>
        <dbReference type="ARBA" id="ARBA00022801"/>
    </source>
</evidence>
<evidence type="ECO:0000259" key="9">
    <source>
        <dbReference type="Pfam" id="PF00082"/>
    </source>
</evidence>
<dbReference type="InterPro" id="IPR015500">
    <property type="entry name" value="Peptidase_S8_subtilisin-rel"/>
</dbReference>
<dbReference type="PROSITE" id="PS00138">
    <property type="entry name" value="SUBTILASE_SER"/>
    <property type="match status" value="1"/>
</dbReference>
<keyword evidence="12" id="KW-1185">Reference proteome</keyword>
<dbReference type="PROSITE" id="PS00137">
    <property type="entry name" value="SUBTILASE_HIS"/>
    <property type="match status" value="1"/>
</dbReference>
<dbReference type="FunFam" id="3.40.50.200:FF:000014">
    <property type="entry name" value="Proteinase K"/>
    <property type="match status" value="1"/>
</dbReference>
<keyword evidence="4 5" id="KW-0720">Serine protease</keyword>
<dbReference type="InterPro" id="IPR023827">
    <property type="entry name" value="Peptidase_S8_Asp-AS"/>
</dbReference>
<feature type="active site" description="Charge relay system" evidence="5">
    <location>
        <position position="205"/>
    </location>
</feature>
<dbReference type="AlphaFoldDB" id="A0A7C9LKH0"/>
<feature type="chain" id="PRO_5028925160" evidence="8">
    <location>
        <begin position="18"/>
        <end position="525"/>
    </location>
</feature>
<evidence type="ECO:0000256" key="1">
    <source>
        <dbReference type="ARBA" id="ARBA00011073"/>
    </source>
</evidence>
<dbReference type="SUPFAM" id="SSF54897">
    <property type="entry name" value="Protease propeptides/inhibitors"/>
    <property type="match status" value="1"/>
</dbReference>
<dbReference type="Pfam" id="PF00082">
    <property type="entry name" value="Peptidase_S8"/>
    <property type="match status" value="1"/>
</dbReference>
<dbReference type="InterPro" id="IPR050131">
    <property type="entry name" value="Peptidase_S8_subtilisin-like"/>
</dbReference>
<organism evidence="11 12">
    <name type="scientific">Deinococcus arboris</name>
    <dbReference type="NCBI Taxonomy" id="2682977"/>
    <lineage>
        <taxon>Bacteria</taxon>
        <taxon>Thermotogati</taxon>
        <taxon>Deinococcota</taxon>
        <taxon>Deinococci</taxon>
        <taxon>Deinococcales</taxon>
        <taxon>Deinococcaceae</taxon>
        <taxon>Deinococcus</taxon>
    </lineage>
</organism>
<dbReference type="Gene3D" id="2.60.120.380">
    <property type="match status" value="1"/>
</dbReference>
<dbReference type="GO" id="GO:0005615">
    <property type="term" value="C:extracellular space"/>
    <property type="evidence" value="ECO:0007669"/>
    <property type="project" value="TreeGrafter"/>
</dbReference>
<dbReference type="RefSeq" id="WP_157457856.1">
    <property type="nucleotide sequence ID" value="NZ_WQLB01000003.1"/>
</dbReference>
<evidence type="ECO:0000259" key="10">
    <source>
        <dbReference type="Pfam" id="PF05922"/>
    </source>
</evidence>
<comment type="similarity">
    <text evidence="1 5 6">Belongs to the peptidase S8 family.</text>
</comment>
<dbReference type="PROSITE" id="PS51257">
    <property type="entry name" value="PROKAR_LIPOPROTEIN"/>
    <property type="match status" value="1"/>
</dbReference>
<keyword evidence="3 5" id="KW-0378">Hydrolase</keyword>
<evidence type="ECO:0000313" key="11">
    <source>
        <dbReference type="EMBL" id="MVN85817.1"/>
    </source>
</evidence>
<dbReference type="PRINTS" id="PR00723">
    <property type="entry name" value="SUBTILISIN"/>
</dbReference>
<dbReference type="InterPro" id="IPR037045">
    <property type="entry name" value="S8pro/Inhibitor_I9_sf"/>
</dbReference>
<evidence type="ECO:0000256" key="8">
    <source>
        <dbReference type="SAM" id="SignalP"/>
    </source>
</evidence>
<evidence type="ECO:0000256" key="7">
    <source>
        <dbReference type="SAM" id="MobiDB-lite"/>
    </source>
</evidence>
<dbReference type="EMBL" id="WQLB01000003">
    <property type="protein sequence ID" value="MVN85817.1"/>
    <property type="molecule type" value="Genomic_DNA"/>
</dbReference>
<dbReference type="Gene3D" id="3.30.70.80">
    <property type="entry name" value="Peptidase S8 propeptide/proteinase inhibitor I9"/>
    <property type="match status" value="1"/>
</dbReference>
<keyword evidence="2 5" id="KW-0645">Protease</keyword>
<reference evidence="11 12" key="1">
    <citation type="submission" date="2019-12" db="EMBL/GenBank/DDBJ databases">
        <title>Deinococcus sp. HMF7620 Genome sequencing and assembly.</title>
        <authorList>
            <person name="Kang H."/>
            <person name="Kim H."/>
            <person name="Joh K."/>
        </authorList>
    </citation>
    <scope>NUCLEOTIDE SEQUENCE [LARGE SCALE GENOMIC DNA]</scope>
    <source>
        <strain evidence="11 12">HMF7620</strain>
    </source>
</reference>
<protein>
    <submittedName>
        <fullName evidence="11">S8 family serine peptidase</fullName>
    </submittedName>
</protein>